<comment type="similarity">
    <text evidence="1 2">Belongs to the outer membrane factor (OMF) (TC 1.B.17) family.</text>
</comment>
<keyword evidence="2" id="KW-1134">Transmembrane beta strand</keyword>
<dbReference type="InterPro" id="IPR010131">
    <property type="entry name" value="MdtP/NodT-like"/>
</dbReference>
<dbReference type="PANTHER" id="PTHR30203:SF33">
    <property type="entry name" value="BLR4455 PROTEIN"/>
    <property type="match status" value="1"/>
</dbReference>
<name>A0A1T5BXY1_9SPHI</name>
<accession>A0A1T5BXY1</accession>
<comment type="subcellular location">
    <subcellularLocation>
        <location evidence="2">Cell membrane</location>
        <topology evidence="2">Lipid-anchor</topology>
    </subcellularLocation>
</comment>
<dbReference type="Gene3D" id="1.20.1600.10">
    <property type="entry name" value="Outer membrane efflux proteins (OEP)"/>
    <property type="match status" value="1"/>
</dbReference>
<organism evidence="4 5">
    <name type="scientific">Sphingobacterium nematocida</name>
    <dbReference type="NCBI Taxonomy" id="1513896"/>
    <lineage>
        <taxon>Bacteria</taxon>
        <taxon>Pseudomonadati</taxon>
        <taxon>Bacteroidota</taxon>
        <taxon>Sphingobacteriia</taxon>
        <taxon>Sphingobacteriales</taxon>
        <taxon>Sphingobacteriaceae</taxon>
        <taxon>Sphingobacterium</taxon>
    </lineage>
</organism>
<dbReference type="Proteomes" id="UP000190150">
    <property type="component" value="Unassembled WGS sequence"/>
</dbReference>
<dbReference type="PROSITE" id="PS51257">
    <property type="entry name" value="PROKAR_LIPOPROTEIN"/>
    <property type="match status" value="1"/>
</dbReference>
<dbReference type="Gene3D" id="2.20.200.10">
    <property type="entry name" value="Outer membrane efflux proteins (OEP)"/>
    <property type="match status" value="1"/>
</dbReference>
<dbReference type="NCBIfam" id="TIGR01845">
    <property type="entry name" value="outer_NodT"/>
    <property type="match status" value="1"/>
</dbReference>
<sequence length="466" mass="51680">MKILYSAIATIMFVSSCSVTQQYKRPELDLPDNYRTELTLTADSIQLPWKAFFQDPLLITLIDKALDNNHDLQIALKSIDQLDLLLKQAKLSMLPTAALNLSGSRGWPSNNSLNGAMSSQFTSSKFIDDYNAGITVSWEADIWGKSQLYKEQARAAYFGQKENYTALRTRIIAQVAQAYYRLVALDEKLKIAQENVKLSEDMLRITRLQYQSGQVNSLAIEQSEAQKKTAELIVPLSLQSIRIQENALLILCGMYPDPVQRTTQLGALTPQVFFNTGVPAHLLSRRPDLKAAEYEVIALNAKTGLAKTAMYPSLSLSAQAGLNSFLFKNWFDLPGSITKNLAANLAQPLFQKKELKTAYETAVIEQEKAAIQFQKATLLAVAEVSDGLANYKGSSDRLTLTLERGAALDKATNDALLLYKSGMATYLEVISAQNAKLQNDLERNNLEQEKLNSIIDLYRSLGGGTD</sequence>
<dbReference type="STRING" id="1513896.SAMN05660841_00904"/>
<keyword evidence="5" id="KW-1185">Reference proteome</keyword>
<dbReference type="EMBL" id="FUZF01000003">
    <property type="protein sequence ID" value="SKB52016.1"/>
    <property type="molecule type" value="Genomic_DNA"/>
</dbReference>
<keyword evidence="2" id="KW-0472">Membrane</keyword>
<feature type="coiled-coil region" evidence="3">
    <location>
        <begin position="427"/>
        <end position="454"/>
    </location>
</feature>
<evidence type="ECO:0000256" key="1">
    <source>
        <dbReference type="ARBA" id="ARBA00007613"/>
    </source>
</evidence>
<dbReference type="RefSeq" id="WP_176140991.1">
    <property type="nucleotide sequence ID" value="NZ_FUZF01000003.1"/>
</dbReference>
<evidence type="ECO:0000313" key="5">
    <source>
        <dbReference type="Proteomes" id="UP000190150"/>
    </source>
</evidence>
<dbReference type="GO" id="GO:0005886">
    <property type="term" value="C:plasma membrane"/>
    <property type="evidence" value="ECO:0007669"/>
    <property type="project" value="UniProtKB-SubCell"/>
</dbReference>
<dbReference type="SUPFAM" id="SSF56954">
    <property type="entry name" value="Outer membrane efflux proteins (OEP)"/>
    <property type="match status" value="1"/>
</dbReference>
<dbReference type="InterPro" id="IPR003423">
    <property type="entry name" value="OMP_efflux"/>
</dbReference>
<reference evidence="5" key="1">
    <citation type="submission" date="2017-02" db="EMBL/GenBank/DDBJ databases">
        <authorList>
            <person name="Varghese N."/>
            <person name="Submissions S."/>
        </authorList>
    </citation>
    <scope>NUCLEOTIDE SEQUENCE [LARGE SCALE GENOMIC DNA]</scope>
    <source>
        <strain evidence="5">DSM 24091</strain>
    </source>
</reference>
<dbReference type="PANTHER" id="PTHR30203">
    <property type="entry name" value="OUTER MEMBRANE CATION EFFLUX PROTEIN"/>
    <property type="match status" value="1"/>
</dbReference>
<dbReference type="GO" id="GO:0015562">
    <property type="term" value="F:efflux transmembrane transporter activity"/>
    <property type="evidence" value="ECO:0007669"/>
    <property type="project" value="InterPro"/>
</dbReference>
<evidence type="ECO:0000256" key="2">
    <source>
        <dbReference type="RuleBase" id="RU362097"/>
    </source>
</evidence>
<dbReference type="Pfam" id="PF02321">
    <property type="entry name" value="OEP"/>
    <property type="match status" value="2"/>
</dbReference>
<dbReference type="AlphaFoldDB" id="A0A1T5BXY1"/>
<keyword evidence="3" id="KW-0175">Coiled coil</keyword>
<proteinExistence type="inferred from homology"/>
<evidence type="ECO:0000256" key="3">
    <source>
        <dbReference type="SAM" id="Coils"/>
    </source>
</evidence>
<evidence type="ECO:0000313" key="4">
    <source>
        <dbReference type="EMBL" id="SKB52016.1"/>
    </source>
</evidence>
<keyword evidence="2 4" id="KW-0449">Lipoprotein</keyword>
<keyword evidence="2" id="KW-0564">Palmitate</keyword>
<keyword evidence="2" id="KW-0812">Transmembrane</keyword>
<gene>
    <name evidence="4" type="ORF">SAMN05660841_00904</name>
</gene>
<protein>
    <submittedName>
        <fullName evidence="4">Efflux transporter, outer membrane factor (OMF) lipoprotein, NodT family</fullName>
    </submittedName>
</protein>